<protein>
    <submittedName>
        <fullName evidence="4">Uncharacterized protein</fullName>
    </submittedName>
</protein>
<dbReference type="Proteomes" id="UP000039865">
    <property type="component" value="Unassembled WGS sequence"/>
</dbReference>
<dbReference type="Pfam" id="PF04912">
    <property type="entry name" value="Dynamitin"/>
    <property type="match status" value="1"/>
</dbReference>
<comment type="subcellular location">
    <subcellularLocation>
        <location evidence="1">Cytoplasm</location>
    </subcellularLocation>
</comment>
<dbReference type="PANTHER" id="PTHR15346">
    <property type="entry name" value="DYNACTIN SUBUNIT"/>
    <property type="match status" value="1"/>
</dbReference>
<proteinExistence type="predicted"/>
<feature type="region of interest" description="Disordered" evidence="3">
    <location>
        <begin position="96"/>
        <end position="123"/>
    </location>
</feature>
<evidence type="ECO:0000313" key="4">
    <source>
        <dbReference type="EMBL" id="CDW72269.1"/>
    </source>
</evidence>
<dbReference type="GO" id="GO:0007017">
    <property type="term" value="P:microtubule-based process"/>
    <property type="evidence" value="ECO:0007669"/>
    <property type="project" value="InterPro"/>
</dbReference>
<dbReference type="GO" id="GO:0005869">
    <property type="term" value="C:dynactin complex"/>
    <property type="evidence" value="ECO:0007669"/>
    <property type="project" value="InterPro"/>
</dbReference>
<gene>
    <name evidence="4" type="primary">Contig1236.g1357</name>
    <name evidence="4" type="ORF">STYLEM_1227</name>
</gene>
<evidence type="ECO:0000256" key="1">
    <source>
        <dbReference type="ARBA" id="ARBA00004496"/>
    </source>
</evidence>
<dbReference type="GO" id="GO:0005737">
    <property type="term" value="C:cytoplasm"/>
    <property type="evidence" value="ECO:0007669"/>
    <property type="project" value="UniProtKB-SubCell"/>
</dbReference>
<feature type="region of interest" description="Disordered" evidence="3">
    <location>
        <begin position="168"/>
        <end position="188"/>
    </location>
</feature>
<dbReference type="InterPro" id="IPR028133">
    <property type="entry name" value="Dynamitin"/>
</dbReference>
<dbReference type="AlphaFoldDB" id="A0A077ZS08"/>
<reference evidence="4 5" key="1">
    <citation type="submission" date="2014-06" db="EMBL/GenBank/DDBJ databases">
        <authorList>
            <person name="Swart Estienne"/>
        </authorList>
    </citation>
    <scope>NUCLEOTIDE SEQUENCE [LARGE SCALE GENOMIC DNA]</scope>
    <source>
        <strain evidence="4 5">130c</strain>
    </source>
</reference>
<accession>A0A077ZS08</accession>
<evidence type="ECO:0000256" key="2">
    <source>
        <dbReference type="ARBA" id="ARBA00022490"/>
    </source>
</evidence>
<dbReference type="InParanoid" id="A0A077ZS08"/>
<keyword evidence="2" id="KW-0963">Cytoplasm</keyword>
<name>A0A077ZS08_STYLE</name>
<sequence length="404" mass="47364">MVQAEFLETPGRDLDFDQLNEENMNYSRFTGTQHQQATLNIVNEDIDPKKSLSEFTKIADSHEKERFVLKRSRQAQIGQRLMRIREEIYRLEKELNNPLNQEDPQSAQESIEPTEEPTQNKESKVVLNPAIQHLKQLDQIKDRLQLMYQTKGFQVLTKNQQHLKYLSINTKRPKDSNSAPGDEQNKEANLDLSSLEQIMLKIQKGDLNQDKSNQVTLVVDRTKQDIGVLVRLYSLQRRLNFIKYVTGEWKPSNKYKNMTEQIEYVMKRMEILDAQKLQFMQNRTKLLAEEILNLQGNTKEMRDLGHNKEEIEELYKGAIKVKTTMYEIHKYIERLEQKKKLHDMSAKVAIDIQCLEEQQNDIEACIGNNEKLFDYIKGGMQQNFELIKKNIDFLKNKAAKQAGK</sequence>
<dbReference type="EMBL" id="CCKQ01001160">
    <property type="protein sequence ID" value="CDW72269.1"/>
    <property type="molecule type" value="Genomic_DNA"/>
</dbReference>
<keyword evidence="5" id="KW-1185">Reference proteome</keyword>
<evidence type="ECO:0000313" key="5">
    <source>
        <dbReference type="Proteomes" id="UP000039865"/>
    </source>
</evidence>
<organism evidence="4 5">
    <name type="scientific">Stylonychia lemnae</name>
    <name type="common">Ciliate</name>
    <dbReference type="NCBI Taxonomy" id="5949"/>
    <lineage>
        <taxon>Eukaryota</taxon>
        <taxon>Sar</taxon>
        <taxon>Alveolata</taxon>
        <taxon>Ciliophora</taxon>
        <taxon>Intramacronucleata</taxon>
        <taxon>Spirotrichea</taxon>
        <taxon>Stichotrichia</taxon>
        <taxon>Sporadotrichida</taxon>
        <taxon>Oxytrichidae</taxon>
        <taxon>Stylonychinae</taxon>
        <taxon>Stylonychia</taxon>
    </lineage>
</organism>
<feature type="compositionally biased region" description="Polar residues" evidence="3">
    <location>
        <begin position="97"/>
        <end position="111"/>
    </location>
</feature>
<evidence type="ECO:0000256" key="3">
    <source>
        <dbReference type="SAM" id="MobiDB-lite"/>
    </source>
</evidence>